<accession>A0A7S2XC64</accession>
<sequence>MRACIFFVFSCFFASSLYVPSFDSSILRSVGLSVSLGLGRLASLALFESFPSNRSKMWRWVPPWPFCQPFVLSLFPVGEQDSAENESLHLLRVLLLLRFFFVRSFVRFFDSSLGWSLG</sequence>
<organism evidence="2">
    <name type="scientific">Lotharella oceanica</name>
    <dbReference type="NCBI Taxonomy" id="641309"/>
    <lineage>
        <taxon>Eukaryota</taxon>
        <taxon>Sar</taxon>
        <taxon>Rhizaria</taxon>
        <taxon>Cercozoa</taxon>
        <taxon>Chlorarachniophyceae</taxon>
        <taxon>Lotharella</taxon>
    </lineage>
</organism>
<dbReference type="AlphaFoldDB" id="A0A7S2XC64"/>
<evidence type="ECO:0008006" key="3">
    <source>
        <dbReference type="Google" id="ProtNLM"/>
    </source>
</evidence>
<name>A0A7S2XC64_9EUKA</name>
<protein>
    <recommendedName>
        <fullName evidence="3">Secreted protein</fullName>
    </recommendedName>
</protein>
<evidence type="ECO:0000313" key="2">
    <source>
        <dbReference type="EMBL" id="CAD9768475.1"/>
    </source>
</evidence>
<reference evidence="2" key="1">
    <citation type="submission" date="2021-01" db="EMBL/GenBank/DDBJ databases">
        <authorList>
            <person name="Corre E."/>
            <person name="Pelletier E."/>
            <person name="Niang G."/>
            <person name="Scheremetjew M."/>
            <person name="Finn R."/>
            <person name="Kale V."/>
            <person name="Holt S."/>
            <person name="Cochrane G."/>
            <person name="Meng A."/>
            <person name="Brown T."/>
            <person name="Cohen L."/>
        </authorList>
    </citation>
    <scope>NUCLEOTIDE SEQUENCE</scope>
    <source>
        <strain evidence="2">CCMP622</strain>
    </source>
</reference>
<evidence type="ECO:0000256" key="1">
    <source>
        <dbReference type="SAM" id="SignalP"/>
    </source>
</evidence>
<keyword evidence="1" id="KW-0732">Signal</keyword>
<feature type="signal peptide" evidence="1">
    <location>
        <begin position="1"/>
        <end position="18"/>
    </location>
</feature>
<feature type="chain" id="PRO_5030616080" description="Secreted protein" evidence="1">
    <location>
        <begin position="19"/>
        <end position="118"/>
    </location>
</feature>
<proteinExistence type="predicted"/>
<dbReference type="EMBL" id="HBHP01020063">
    <property type="protein sequence ID" value="CAD9768475.1"/>
    <property type="molecule type" value="Transcribed_RNA"/>
</dbReference>
<gene>
    <name evidence="2" type="ORF">LSP00402_LOCUS12455</name>
</gene>